<sequence length="194" mass="22343">MAKKIKLSPVMSMIAHWQKMIGDRSPIEITTLVTRIATHVKALDNAQVSYLPWEDEYQLKVGPSSSTCYGYENPIMSGITDLTTRVNTMGQQQDQLSIDLAHNTELTQQNWSMNTSLLHDTTSIFIHLGLGQHLHPPQQPQHPPQQHYPNVPYPYPPQQQHDPQQYYPYPPQYYPYPPPPYPYQKPPQDPSQQN</sequence>
<comment type="caution">
    <text evidence="2">The sequence shown here is derived from an EMBL/GenBank/DDBJ whole genome shotgun (WGS) entry which is preliminary data.</text>
</comment>
<dbReference type="Proteomes" id="UP000275267">
    <property type="component" value="Unassembled WGS sequence"/>
</dbReference>
<proteinExistence type="predicted"/>
<dbReference type="AlphaFoldDB" id="A0A3L6SZX0"/>
<name>A0A3L6SZX0_PANMI</name>
<protein>
    <submittedName>
        <fullName evidence="2">Uncharacterized protein</fullName>
    </submittedName>
</protein>
<feature type="compositionally biased region" description="Low complexity" evidence="1">
    <location>
        <begin position="158"/>
        <end position="167"/>
    </location>
</feature>
<feature type="region of interest" description="Disordered" evidence="1">
    <location>
        <begin position="132"/>
        <end position="194"/>
    </location>
</feature>
<feature type="compositionally biased region" description="Pro residues" evidence="1">
    <location>
        <begin position="168"/>
        <end position="194"/>
    </location>
</feature>
<organism evidence="2 3">
    <name type="scientific">Panicum miliaceum</name>
    <name type="common">Proso millet</name>
    <name type="synonym">Broomcorn millet</name>
    <dbReference type="NCBI Taxonomy" id="4540"/>
    <lineage>
        <taxon>Eukaryota</taxon>
        <taxon>Viridiplantae</taxon>
        <taxon>Streptophyta</taxon>
        <taxon>Embryophyta</taxon>
        <taxon>Tracheophyta</taxon>
        <taxon>Spermatophyta</taxon>
        <taxon>Magnoliopsida</taxon>
        <taxon>Liliopsida</taxon>
        <taxon>Poales</taxon>
        <taxon>Poaceae</taxon>
        <taxon>PACMAD clade</taxon>
        <taxon>Panicoideae</taxon>
        <taxon>Panicodae</taxon>
        <taxon>Paniceae</taxon>
        <taxon>Panicinae</taxon>
        <taxon>Panicum</taxon>
        <taxon>Panicum sect. Panicum</taxon>
    </lineage>
</organism>
<accession>A0A3L6SZX0</accession>
<evidence type="ECO:0000313" key="3">
    <source>
        <dbReference type="Proteomes" id="UP000275267"/>
    </source>
</evidence>
<evidence type="ECO:0000256" key="1">
    <source>
        <dbReference type="SAM" id="MobiDB-lite"/>
    </source>
</evidence>
<reference evidence="3" key="1">
    <citation type="journal article" date="2019" name="Nat. Commun.">
        <title>The genome of broomcorn millet.</title>
        <authorList>
            <person name="Zou C."/>
            <person name="Miki D."/>
            <person name="Li D."/>
            <person name="Tang Q."/>
            <person name="Xiao L."/>
            <person name="Rajput S."/>
            <person name="Deng P."/>
            <person name="Jia W."/>
            <person name="Huang R."/>
            <person name="Zhang M."/>
            <person name="Sun Y."/>
            <person name="Hu J."/>
            <person name="Fu X."/>
            <person name="Schnable P.S."/>
            <person name="Li F."/>
            <person name="Zhang H."/>
            <person name="Feng B."/>
            <person name="Zhu X."/>
            <person name="Liu R."/>
            <person name="Schnable J.C."/>
            <person name="Zhu J.-K."/>
            <person name="Zhang H."/>
        </authorList>
    </citation>
    <scope>NUCLEOTIDE SEQUENCE [LARGE SCALE GENOMIC DNA]</scope>
</reference>
<gene>
    <name evidence="2" type="ORF">C2845_PM05G19470</name>
</gene>
<dbReference type="EMBL" id="PQIB02000003">
    <property type="protein sequence ID" value="RLN29085.1"/>
    <property type="molecule type" value="Genomic_DNA"/>
</dbReference>
<keyword evidence="3" id="KW-1185">Reference proteome</keyword>
<evidence type="ECO:0000313" key="2">
    <source>
        <dbReference type="EMBL" id="RLN29085.1"/>
    </source>
</evidence>